<evidence type="ECO:0000256" key="1">
    <source>
        <dbReference type="SAM" id="SignalP"/>
    </source>
</evidence>
<accession>A0A2P6AS17</accession>
<organism evidence="2 3">
    <name type="scientific">Amnimonas aquatica</name>
    <dbReference type="NCBI Taxonomy" id="2094561"/>
    <lineage>
        <taxon>Bacteria</taxon>
        <taxon>Pseudomonadati</taxon>
        <taxon>Pseudomonadota</taxon>
        <taxon>Gammaproteobacteria</taxon>
        <taxon>Moraxellales</taxon>
        <taxon>Moraxellaceae</taxon>
        <taxon>Amnimonas</taxon>
    </lineage>
</organism>
<dbReference type="EMBL" id="PTQZ01000149">
    <property type="protein sequence ID" value="PQA39701.1"/>
    <property type="molecule type" value="Genomic_DNA"/>
</dbReference>
<proteinExistence type="predicted"/>
<reference evidence="3" key="1">
    <citation type="submission" date="2018-02" db="EMBL/GenBank/DDBJ databases">
        <title>Genome sequencing of Solimonas sp. HR-BB.</title>
        <authorList>
            <person name="Lee Y."/>
            <person name="Jeon C.O."/>
        </authorList>
    </citation>
    <scope>NUCLEOTIDE SEQUENCE [LARGE SCALE GENOMIC DNA]</scope>
    <source>
        <strain evidence="3">HR-E</strain>
    </source>
</reference>
<name>A0A2P6AS17_9GAMM</name>
<keyword evidence="1" id="KW-0732">Signal</keyword>
<dbReference type="InterPro" id="IPR010239">
    <property type="entry name" value="CHP02001"/>
</dbReference>
<dbReference type="Proteomes" id="UP000243900">
    <property type="component" value="Unassembled WGS sequence"/>
</dbReference>
<comment type="caution">
    <text evidence="2">The sequence shown here is derived from an EMBL/GenBank/DDBJ whole genome shotgun (WGS) entry which is preliminary data.</text>
</comment>
<evidence type="ECO:0008006" key="4">
    <source>
        <dbReference type="Google" id="ProtNLM"/>
    </source>
</evidence>
<dbReference type="AlphaFoldDB" id="A0A2P6AS17"/>
<gene>
    <name evidence="2" type="ORF">C5O18_06710</name>
</gene>
<protein>
    <recommendedName>
        <fullName evidence="4">Porin domain-containing protein</fullName>
    </recommendedName>
</protein>
<keyword evidence="3" id="KW-1185">Reference proteome</keyword>
<sequence length="366" mass="38877">MAMCFSCLAAILTTTGACRACRITDAPKWCKCGRMIWSQRVFRSCCTMLVRDPVSAGQGTRPAGTCFMLHVGNILSGVRKASKFRASGEFRHRLRPLFRRRRDRPGKKLACLLQSAWRSPRSDIALPIPNTIGVVTMKLSKLSRAVVAASLLATGAAAHAEITTAGSVAFTSDYKYRGISQTSSGPAVQGGLTLSHDSGLYAALWGSSINFADSGLELDPSVGYAFSAGGLDFDVGVLQYGYPGSKEDDLAFTEVYGSVAYAGAKLGVAYSPNFFGASGKATYTYVSYGTEVGGLGLTAYVGYQTIEDNATYGAEDYIDYKLALSKEVSGLTFEVAYIGTDLSDKDFGGDATDKDGKVIATVSKAF</sequence>
<feature type="chain" id="PRO_5015124172" description="Porin domain-containing protein" evidence="1">
    <location>
        <begin position="20"/>
        <end position="366"/>
    </location>
</feature>
<evidence type="ECO:0000313" key="2">
    <source>
        <dbReference type="EMBL" id="PQA39701.1"/>
    </source>
</evidence>
<dbReference type="NCBIfam" id="TIGR02001">
    <property type="entry name" value="gcw_chp"/>
    <property type="match status" value="1"/>
</dbReference>
<feature type="signal peptide" evidence="1">
    <location>
        <begin position="1"/>
        <end position="19"/>
    </location>
</feature>
<evidence type="ECO:0000313" key="3">
    <source>
        <dbReference type="Proteomes" id="UP000243900"/>
    </source>
</evidence>
<dbReference type="Pfam" id="PF09694">
    <property type="entry name" value="Gcw_chp"/>
    <property type="match status" value="1"/>
</dbReference>